<feature type="domain" description="AMP-dependent synthetase/ligase" evidence="1">
    <location>
        <begin position="41"/>
        <end position="363"/>
    </location>
</feature>
<dbReference type="Gene3D" id="3.30.300.30">
    <property type="match status" value="1"/>
</dbReference>
<dbReference type="Proteomes" id="UP001596180">
    <property type="component" value="Unassembled WGS sequence"/>
</dbReference>
<sequence length="498" mass="54561">MGHDAQLDGDWKPSSWDYVPEYGDRPPPWRRLLVERILRLSARRRPHETAVICGDRTLTWLEFDRLADRAADGLLRSGLRPGAVVALSATNLPETFAMMFGIARAGMVVLPLNPMNSPKEIAFQISEAGADLTISAAGPTVLDVIDRGRPDVVHEADVEETSPYWVRFTSGTTGLPRMFPNSQRNISLQALHMALDLRYRSDDTFLVNAPLAHAAFNFALASVQAGAKVVLHEKFDPENIWRDCARQGVTQMFMVPTMLAAALQHPGEAPDLRTAFVTGAALAPTLKKAATERFPHVDFTELYGASELGMLALLRGDESDGREGSAGLPHFASSIRILDEEGRQLPAGEVGTVYLQGIIMTSGFNGSVPAPENSVRDGWVTSGDMGHLDEDGYLYLADRRSDLILTGGMNVYPAEVENVLLQAPGVREVAVVGTPDDYWGQKVTAVVVGDADQEALDAHCRELLAAYKIPRHYRFVEVLPTSPTGKVLRRLLREETQK</sequence>
<comment type="caution">
    <text evidence="3">The sequence shown here is derived from an EMBL/GenBank/DDBJ whole genome shotgun (WGS) entry which is preliminary data.</text>
</comment>
<protein>
    <submittedName>
        <fullName evidence="3">Class I adenylate-forming enzyme family protein</fullName>
    </submittedName>
</protein>
<accession>A0ABW1DZT0</accession>
<dbReference type="InterPro" id="IPR045851">
    <property type="entry name" value="AMP-bd_C_sf"/>
</dbReference>
<gene>
    <name evidence="3" type="ORF">ACFPZI_18150</name>
</gene>
<dbReference type="InterPro" id="IPR042099">
    <property type="entry name" value="ANL_N_sf"/>
</dbReference>
<dbReference type="SUPFAM" id="SSF56801">
    <property type="entry name" value="Acetyl-CoA synthetase-like"/>
    <property type="match status" value="1"/>
</dbReference>
<proteinExistence type="predicted"/>
<evidence type="ECO:0000313" key="4">
    <source>
        <dbReference type="Proteomes" id="UP001596180"/>
    </source>
</evidence>
<dbReference type="Gene3D" id="3.40.50.12780">
    <property type="entry name" value="N-terminal domain of ligase-like"/>
    <property type="match status" value="1"/>
</dbReference>
<dbReference type="PROSITE" id="PS00455">
    <property type="entry name" value="AMP_BINDING"/>
    <property type="match status" value="1"/>
</dbReference>
<dbReference type="InterPro" id="IPR025110">
    <property type="entry name" value="AMP-bd_C"/>
</dbReference>
<dbReference type="Pfam" id="PF13193">
    <property type="entry name" value="AMP-binding_C"/>
    <property type="match status" value="1"/>
</dbReference>
<dbReference type="PANTHER" id="PTHR43767:SF1">
    <property type="entry name" value="NONRIBOSOMAL PEPTIDE SYNTHASE PES1 (EUROFUNG)-RELATED"/>
    <property type="match status" value="1"/>
</dbReference>
<name>A0ABW1DZT0_9ACTN</name>
<organism evidence="3 4">
    <name type="scientific">Streptomyces chlorus</name>
    <dbReference type="NCBI Taxonomy" id="887452"/>
    <lineage>
        <taxon>Bacteria</taxon>
        <taxon>Bacillati</taxon>
        <taxon>Actinomycetota</taxon>
        <taxon>Actinomycetes</taxon>
        <taxon>Kitasatosporales</taxon>
        <taxon>Streptomycetaceae</taxon>
        <taxon>Streptomyces</taxon>
    </lineage>
</organism>
<evidence type="ECO:0000313" key="3">
    <source>
        <dbReference type="EMBL" id="MFC5853660.1"/>
    </source>
</evidence>
<dbReference type="InterPro" id="IPR000873">
    <property type="entry name" value="AMP-dep_synth/lig_dom"/>
</dbReference>
<reference evidence="4" key="1">
    <citation type="journal article" date="2019" name="Int. J. Syst. Evol. Microbiol.">
        <title>The Global Catalogue of Microorganisms (GCM) 10K type strain sequencing project: providing services to taxonomists for standard genome sequencing and annotation.</title>
        <authorList>
            <consortium name="The Broad Institute Genomics Platform"/>
            <consortium name="The Broad Institute Genome Sequencing Center for Infectious Disease"/>
            <person name="Wu L."/>
            <person name="Ma J."/>
        </authorList>
    </citation>
    <scope>NUCLEOTIDE SEQUENCE [LARGE SCALE GENOMIC DNA]</scope>
    <source>
        <strain evidence="4">JCM 10411</strain>
    </source>
</reference>
<dbReference type="PANTHER" id="PTHR43767">
    <property type="entry name" value="LONG-CHAIN-FATTY-ACID--COA LIGASE"/>
    <property type="match status" value="1"/>
</dbReference>
<evidence type="ECO:0000259" key="1">
    <source>
        <dbReference type="Pfam" id="PF00501"/>
    </source>
</evidence>
<dbReference type="Pfam" id="PF00501">
    <property type="entry name" value="AMP-binding"/>
    <property type="match status" value="1"/>
</dbReference>
<feature type="domain" description="AMP-binding enzyme C-terminal" evidence="2">
    <location>
        <begin position="415"/>
        <end position="486"/>
    </location>
</feature>
<dbReference type="InterPro" id="IPR050237">
    <property type="entry name" value="ATP-dep_AMP-bd_enzyme"/>
</dbReference>
<keyword evidence="4" id="KW-1185">Reference proteome</keyword>
<evidence type="ECO:0000259" key="2">
    <source>
        <dbReference type="Pfam" id="PF13193"/>
    </source>
</evidence>
<dbReference type="InterPro" id="IPR020845">
    <property type="entry name" value="AMP-binding_CS"/>
</dbReference>
<dbReference type="RefSeq" id="WP_381364214.1">
    <property type="nucleotide sequence ID" value="NZ_JBHSOA010000037.1"/>
</dbReference>
<dbReference type="EMBL" id="JBHSOA010000037">
    <property type="protein sequence ID" value="MFC5853660.1"/>
    <property type="molecule type" value="Genomic_DNA"/>
</dbReference>